<protein>
    <submittedName>
        <fullName evidence="5">Transporter</fullName>
    </submittedName>
</protein>
<feature type="repeat" description="WD" evidence="3">
    <location>
        <begin position="490"/>
        <end position="522"/>
    </location>
</feature>
<keyword evidence="2" id="KW-0677">Repeat</keyword>
<evidence type="ECO:0000256" key="3">
    <source>
        <dbReference type="PROSITE-ProRule" id="PRU00221"/>
    </source>
</evidence>
<dbReference type="Pfam" id="PF00400">
    <property type="entry name" value="WD40"/>
    <property type="match status" value="3"/>
</dbReference>
<evidence type="ECO:0000256" key="1">
    <source>
        <dbReference type="ARBA" id="ARBA00022574"/>
    </source>
</evidence>
<dbReference type="SUPFAM" id="SSF50978">
    <property type="entry name" value="WD40 repeat-like"/>
    <property type="match status" value="1"/>
</dbReference>
<proteinExistence type="predicted"/>
<gene>
    <name evidence="5" type="ORF">GSI_11928</name>
</gene>
<dbReference type="SUPFAM" id="SSF53335">
    <property type="entry name" value="S-adenosyl-L-methionine-dependent methyltransferases"/>
    <property type="match status" value="1"/>
</dbReference>
<reference evidence="5 6" key="1">
    <citation type="journal article" date="2015" name="Sci. Rep.">
        <title>Chromosome-level genome map provides insights into diverse defense mechanisms in the medicinal fungus Ganoderma sinense.</title>
        <authorList>
            <person name="Zhu Y."/>
            <person name="Xu J."/>
            <person name="Sun C."/>
            <person name="Zhou S."/>
            <person name="Xu H."/>
            <person name="Nelson D.R."/>
            <person name="Qian J."/>
            <person name="Song J."/>
            <person name="Luo H."/>
            <person name="Xiang L."/>
            <person name="Li Y."/>
            <person name="Xu Z."/>
            <person name="Ji A."/>
            <person name="Wang L."/>
            <person name="Lu S."/>
            <person name="Hayward A."/>
            <person name="Sun W."/>
            <person name="Li X."/>
            <person name="Schwartz D.C."/>
            <person name="Wang Y."/>
            <person name="Chen S."/>
        </authorList>
    </citation>
    <scope>NUCLEOTIDE SEQUENCE [LARGE SCALE GENOMIC DNA]</scope>
    <source>
        <strain evidence="5 6">ZZ0214-1</strain>
    </source>
</reference>
<dbReference type="EMBL" id="AYKW01000045">
    <property type="protein sequence ID" value="PIL26173.1"/>
    <property type="molecule type" value="Genomic_DNA"/>
</dbReference>
<keyword evidence="6" id="KW-1185">Reference proteome</keyword>
<dbReference type="SUPFAM" id="SSF52047">
    <property type="entry name" value="RNI-like"/>
    <property type="match status" value="1"/>
</dbReference>
<dbReference type="CDD" id="cd02440">
    <property type="entry name" value="AdoMet_MTases"/>
    <property type="match status" value="1"/>
</dbReference>
<dbReference type="PANTHER" id="PTHR19879:SF9">
    <property type="entry name" value="TRANSCRIPTION INITIATION FACTOR TFIID SUBUNIT 5"/>
    <property type="match status" value="1"/>
</dbReference>
<evidence type="ECO:0000259" key="4">
    <source>
        <dbReference type="Pfam" id="PF13649"/>
    </source>
</evidence>
<dbReference type="Pfam" id="PF13649">
    <property type="entry name" value="Methyltransf_25"/>
    <property type="match status" value="1"/>
</dbReference>
<organism evidence="5 6">
    <name type="scientific">Ganoderma sinense ZZ0214-1</name>
    <dbReference type="NCBI Taxonomy" id="1077348"/>
    <lineage>
        <taxon>Eukaryota</taxon>
        <taxon>Fungi</taxon>
        <taxon>Dikarya</taxon>
        <taxon>Basidiomycota</taxon>
        <taxon>Agaricomycotina</taxon>
        <taxon>Agaricomycetes</taxon>
        <taxon>Polyporales</taxon>
        <taxon>Polyporaceae</taxon>
        <taxon>Ganoderma</taxon>
    </lineage>
</organism>
<dbReference type="SMART" id="SM00320">
    <property type="entry name" value="WD40"/>
    <property type="match status" value="4"/>
</dbReference>
<dbReference type="InterPro" id="IPR020472">
    <property type="entry name" value="WD40_PAC1"/>
</dbReference>
<feature type="repeat" description="WD" evidence="3">
    <location>
        <begin position="403"/>
        <end position="444"/>
    </location>
</feature>
<feature type="domain" description="Methyltransferase" evidence="4">
    <location>
        <begin position="712"/>
        <end position="787"/>
    </location>
</feature>
<evidence type="ECO:0000313" key="5">
    <source>
        <dbReference type="EMBL" id="PIL26173.1"/>
    </source>
</evidence>
<dbReference type="InterPro" id="IPR041698">
    <property type="entry name" value="Methyltransf_25"/>
</dbReference>
<dbReference type="Gene3D" id="2.130.10.10">
    <property type="entry name" value="YVTN repeat-like/Quinoprotein amine dehydrogenase"/>
    <property type="match status" value="2"/>
</dbReference>
<dbReference type="PROSITE" id="PS50082">
    <property type="entry name" value="WD_REPEATS_2"/>
    <property type="match status" value="3"/>
</dbReference>
<comment type="caution">
    <text evidence="5">The sequence shown here is derived from an EMBL/GenBank/DDBJ whole genome shotgun (WGS) entry which is preliminary data.</text>
</comment>
<dbReference type="AlphaFoldDB" id="A0A2G8RXC6"/>
<dbReference type="InterPro" id="IPR029063">
    <property type="entry name" value="SAM-dependent_MTases_sf"/>
</dbReference>
<dbReference type="Gene3D" id="3.40.50.150">
    <property type="entry name" value="Vaccinia Virus protein VP39"/>
    <property type="match status" value="1"/>
</dbReference>
<sequence length="859" mass="95212">MESSPSPSLIPLPPLVLLEELLYPRLPVEVIERIIDMSSADTKTLSDISQSCRTLLTRSRLRLFVRIHIRTMQQMRAVGDFLDHRPWLHSLIQRVAIGPSNGVDSSPIPDREQLALAMVVPLPLFKLPNLTHWEILFDRPSGGPTLSLNRSASSGFGYYGIHIRTLTLKHVHFPSLADFGRLLLAFSNIRDLEYSECKIAREESSTGDDVIQQRLAERLCLTCLSASVDELGRALLKTSHATLQHLTLSCPYKTQGRIIEEISQYPCLKSLSLEITVNELEFIDSGFTRRTFPFLENIQHLETKGVRKLDVTVGLKYPSLLHGFYNFLFYRVTPDLCHRLEATLLRSSFHPTLVLQTLGQNTTYATTSYRTQLWQASIQTLFPALNQQSRLRIENPEVFRDSLQRHEGPISTLVTSPNGPWFASGSYDSTIIIWDSRTGAIIYDWPAHVLSVDSLAFSPDGRYLCSTGGDTTPKIWDLYSPSGAALATTLVGHTAIVRHCAWSSSGTLLATGSNDGSVRLWDGPCARGGVCQEVPLANGQCSGTRVSAVEFCPRDGSWLFAIYKSSTTDAGRRDFRLWHFTAAGSPSRSASVQKDFGWSPPVVAAAFGGSSSSSSSSSSCSSQQLATVSLNAEAVCVWDLETEMQLFAIPFSYHHANVNVDLKYSLDGRSVVAPVPEQGFQPNKVDLWDTESGKLKLTFDGELFGLPSFSPDGSAAQVALAHEHVRAPDKEGEGDEGRITFVHADMTKLEYAEGSFDAVLAFYSIFHLRQEEQAPMVGRMVAWLQPGRYLLLNMGTEEGDFLSEDWMGARMFSSGIGVEGNRRAFEKHGKGLKILADEVATEMVGRFEEKSHWVFAVRE</sequence>
<dbReference type="OrthoDB" id="540004at2759"/>
<dbReference type="InterPro" id="IPR001680">
    <property type="entry name" value="WD40_rpt"/>
</dbReference>
<dbReference type="PANTHER" id="PTHR19879">
    <property type="entry name" value="TRANSCRIPTION INITIATION FACTOR TFIID"/>
    <property type="match status" value="1"/>
</dbReference>
<evidence type="ECO:0000256" key="2">
    <source>
        <dbReference type="ARBA" id="ARBA00022737"/>
    </source>
</evidence>
<dbReference type="InterPro" id="IPR036322">
    <property type="entry name" value="WD40_repeat_dom_sf"/>
</dbReference>
<name>A0A2G8RXC6_9APHY</name>
<accession>A0A2G8RXC6</accession>
<dbReference type="PROSITE" id="PS50294">
    <property type="entry name" value="WD_REPEATS_REGION"/>
    <property type="match status" value="3"/>
</dbReference>
<feature type="repeat" description="WD" evidence="3">
    <location>
        <begin position="445"/>
        <end position="478"/>
    </location>
</feature>
<dbReference type="STRING" id="1077348.A0A2G8RXC6"/>
<dbReference type="Proteomes" id="UP000230002">
    <property type="component" value="Unassembled WGS sequence"/>
</dbReference>
<keyword evidence="1 3" id="KW-0853">WD repeat</keyword>
<dbReference type="InterPro" id="IPR015943">
    <property type="entry name" value="WD40/YVTN_repeat-like_dom_sf"/>
</dbReference>
<dbReference type="PRINTS" id="PR00320">
    <property type="entry name" value="GPROTEINBRPT"/>
</dbReference>
<evidence type="ECO:0000313" key="6">
    <source>
        <dbReference type="Proteomes" id="UP000230002"/>
    </source>
</evidence>